<feature type="binding site" evidence="7">
    <location>
        <position position="77"/>
    </location>
    <ligand>
        <name>Zn(2+)</name>
        <dbReference type="ChEBI" id="CHEBI:29105"/>
        <note>catalytic</note>
    </ligand>
</feature>
<feature type="binding site" evidence="7">
    <location>
        <position position="105"/>
    </location>
    <ligand>
        <name>Zn(2+)</name>
        <dbReference type="ChEBI" id="CHEBI:29105"/>
        <note>catalytic</note>
    </ligand>
</feature>
<comment type="caution">
    <text evidence="9">The sequence shown here is derived from an EMBL/GenBank/DDBJ whole genome shotgun (WGS) entry which is preliminary data.</text>
</comment>
<dbReference type="Gene3D" id="3.40.140.10">
    <property type="entry name" value="Cytidine Deaminase, domain 2"/>
    <property type="match status" value="1"/>
</dbReference>
<dbReference type="GO" id="GO:0052717">
    <property type="term" value="F:tRNA-specific adenosine-34 deaminase activity"/>
    <property type="evidence" value="ECO:0007669"/>
    <property type="project" value="UniProtKB-EC"/>
</dbReference>
<evidence type="ECO:0000256" key="5">
    <source>
        <dbReference type="ARBA" id="ARBA00022833"/>
    </source>
</evidence>
<protein>
    <submittedName>
        <fullName evidence="9">tRNA-specific adenosine deaminase</fullName>
        <ecNumber evidence="9">3.5.4.33</ecNumber>
    </submittedName>
</protein>
<feature type="domain" description="CMP/dCMP-type deaminase" evidence="8">
    <location>
        <begin position="4"/>
        <end position="142"/>
    </location>
</feature>
<dbReference type="OrthoDB" id="9788517at2"/>
<dbReference type="GO" id="GO:0004132">
    <property type="term" value="F:dCMP deaminase activity"/>
    <property type="evidence" value="ECO:0007669"/>
    <property type="project" value="InterPro"/>
</dbReference>
<dbReference type="PANTHER" id="PTHR11086">
    <property type="entry name" value="DEOXYCYTIDYLATE DEAMINASE-RELATED"/>
    <property type="match status" value="1"/>
</dbReference>
<proteinExistence type="inferred from homology"/>
<evidence type="ECO:0000313" key="9">
    <source>
        <dbReference type="EMBL" id="KYO65401.1"/>
    </source>
</evidence>
<feature type="active site" description="Proton donor" evidence="6">
    <location>
        <position position="79"/>
    </location>
</feature>
<dbReference type="InterPro" id="IPR015517">
    <property type="entry name" value="dCMP_deaminase-rel"/>
</dbReference>
<dbReference type="InterPro" id="IPR002125">
    <property type="entry name" value="CMP_dCMP_dom"/>
</dbReference>
<organism evidence="9 10">
    <name type="scientific">Thermovenabulum gondwanense</name>
    <dbReference type="NCBI Taxonomy" id="520767"/>
    <lineage>
        <taxon>Bacteria</taxon>
        <taxon>Bacillati</taxon>
        <taxon>Bacillota</taxon>
        <taxon>Clostridia</taxon>
        <taxon>Thermosediminibacterales</taxon>
        <taxon>Thermosediminibacteraceae</taxon>
        <taxon>Thermovenabulum</taxon>
    </lineage>
</organism>
<dbReference type="EMBL" id="LOHZ01000035">
    <property type="protein sequence ID" value="KYO65401.1"/>
    <property type="molecule type" value="Genomic_DNA"/>
</dbReference>
<evidence type="ECO:0000313" key="10">
    <source>
        <dbReference type="Proteomes" id="UP000075737"/>
    </source>
</evidence>
<dbReference type="Pfam" id="PF00383">
    <property type="entry name" value="dCMP_cyt_deam_1"/>
    <property type="match status" value="1"/>
</dbReference>
<accession>A0A162MDU5</accession>
<keyword evidence="4 9" id="KW-0378">Hydrolase</keyword>
<evidence type="ECO:0000256" key="3">
    <source>
        <dbReference type="ARBA" id="ARBA00022723"/>
    </source>
</evidence>
<dbReference type="Proteomes" id="UP000075737">
    <property type="component" value="Unassembled WGS sequence"/>
</dbReference>
<keyword evidence="3 7" id="KW-0479">Metal-binding</keyword>
<dbReference type="PANTHER" id="PTHR11086:SF18">
    <property type="entry name" value="DEOXYCYTIDYLATE DEAMINASE"/>
    <property type="match status" value="1"/>
</dbReference>
<sequence>MRPSWDNYFMEIATVVSTRSTCLRRRVGAVLVKDKHIVATGYNGAPSGLAHCEEIGCLREKLGVPSGERHELCRGLHAEQNAIIQAAALGSSIKGATLYVTTRPCILCAKMLINAGVKRIVFKGEYPDEFAVNLLKEAGILLLQYNEN</sequence>
<keyword evidence="10" id="KW-1185">Reference proteome</keyword>
<dbReference type="SUPFAM" id="SSF53927">
    <property type="entry name" value="Cytidine deaminase-like"/>
    <property type="match status" value="1"/>
</dbReference>
<dbReference type="GO" id="GO:0006220">
    <property type="term" value="P:pyrimidine nucleotide metabolic process"/>
    <property type="evidence" value="ECO:0007669"/>
    <property type="project" value="InterPro"/>
</dbReference>
<dbReference type="PATRIC" id="fig|520767.4.peg.1751"/>
<dbReference type="PROSITE" id="PS00903">
    <property type="entry name" value="CYT_DCMP_DEAMINASES_1"/>
    <property type="match status" value="1"/>
</dbReference>
<name>A0A162MDU5_9FIRM</name>
<dbReference type="GO" id="GO:0005737">
    <property type="term" value="C:cytoplasm"/>
    <property type="evidence" value="ECO:0007669"/>
    <property type="project" value="TreeGrafter"/>
</dbReference>
<reference evidence="9 10" key="1">
    <citation type="submission" date="2015-12" db="EMBL/GenBank/DDBJ databases">
        <title>Draft genome of Thermovenabulum gondwanense isolated from a red thermophilic microbial mat colonisisng an outflow channel of a bore well.</title>
        <authorList>
            <person name="Patel B.K."/>
        </authorList>
    </citation>
    <scope>NUCLEOTIDE SEQUENCE [LARGE SCALE GENOMIC DNA]</scope>
    <source>
        <strain evidence="9 10">R270</strain>
    </source>
</reference>
<dbReference type="EC" id="3.5.4.33" evidence="9"/>
<gene>
    <name evidence="9" type="primary">tadA_2</name>
    <name evidence="9" type="ORF">ATZ99_16350</name>
</gene>
<comment type="cofactor">
    <cofactor evidence="1 7">
        <name>Zn(2+)</name>
        <dbReference type="ChEBI" id="CHEBI:29105"/>
    </cofactor>
</comment>
<dbReference type="GO" id="GO:0008270">
    <property type="term" value="F:zinc ion binding"/>
    <property type="evidence" value="ECO:0007669"/>
    <property type="project" value="InterPro"/>
</dbReference>
<evidence type="ECO:0000256" key="2">
    <source>
        <dbReference type="ARBA" id="ARBA00006576"/>
    </source>
</evidence>
<dbReference type="AlphaFoldDB" id="A0A162MDU5"/>
<evidence type="ECO:0000256" key="1">
    <source>
        <dbReference type="ARBA" id="ARBA00001947"/>
    </source>
</evidence>
<evidence type="ECO:0000256" key="7">
    <source>
        <dbReference type="PIRSR" id="PIRSR006019-2"/>
    </source>
</evidence>
<evidence type="ECO:0000256" key="4">
    <source>
        <dbReference type="ARBA" id="ARBA00022801"/>
    </source>
</evidence>
<dbReference type="InterPro" id="IPR035105">
    <property type="entry name" value="Deoxycytidylate_deaminase_dom"/>
</dbReference>
<dbReference type="STRING" id="520767.ATZ99_16350"/>
<evidence type="ECO:0000256" key="6">
    <source>
        <dbReference type="PIRSR" id="PIRSR006019-1"/>
    </source>
</evidence>
<evidence type="ECO:0000259" key="8">
    <source>
        <dbReference type="PROSITE" id="PS51747"/>
    </source>
</evidence>
<feature type="binding site" evidence="7">
    <location>
        <position position="108"/>
    </location>
    <ligand>
        <name>Zn(2+)</name>
        <dbReference type="ChEBI" id="CHEBI:29105"/>
        <note>catalytic</note>
    </ligand>
</feature>
<dbReference type="CDD" id="cd01286">
    <property type="entry name" value="deoxycytidylate_deaminase"/>
    <property type="match status" value="1"/>
</dbReference>
<comment type="similarity">
    <text evidence="2">Belongs to the cytidine and deoxycytidylate deaminase family.</text>
</comment>
<dbReference type="RefSeq" id="WP_068748779.1">
    <property type="nucleotide sequence ID" value="NZ_LOHZ01000035.1"/>
</dbReference>
<dbReference type="PROSITE" id="PS51747">
    <property type="entry name" value="CYT_DCMP_DEAMINASES_2"/>
    <property type="match status" value="1"/>
</dbReference>
<keyword evidence="5 7" id="KW-0862">Zinc</keyword>
<dbReference type="InterPro" id="IPR016192">
    <property type="entry name" value="APOBEC/CMP_deaminase_Zn-bd"/>
</dbReference>
<dbReference type="InterPro" id="IPR016193">
    <property type="entry name" value="Cytidine_deaminase-like"/>
</dbReference>
<dbReference type="InterPro" id="IPR016473">
    <property type="entry name" value="dCMP_deaminase"/>
</dbReference>
<dbReference type="PIRSF" id="PIRSF006019">
    <property type="entry name" value="dCMP_deaminase"/>
    <property type="match status" value="1"/>
</dbReference>